<sequence length="176" mass="20248">MTEGKKDRCGSLLTPLFKYFGINLRSYAVNHEIEYIDTPYLIACHILRDECTYKFADKEGNMLYCKLPQPLLTNFSTIENIRFLPDPEFLCADLRAMPPDQDMDDVEDITPDEDTAYDLGPLDDDANDATYRRWMVDSQRKKNSLMKRILRAIIGGCFIGQEGRSSAQEHTPQQSH</sequence>
<protein>
    <recommendedName>
        <fullName evidence="1">Arabidopsis retrotransposon Orf1 C-terminal domain-containing protein</fullName>
    </recommendedName>
</protein>
<evidence type="ECO:0000313" key="2">
    <source>
        <dbReference type="EMBL" id="KAF3595383.1"/>
    </source>
</evidence>
<dbReference type="EMBL" id="QGKV02000299">
    <property type="protein sequence ID" value="KAF3595383.1"/>
    <property type="molecule type" value="Genomic_DNA"/>
</dbReference>
<proteinExistence type="predicted"/>
<gene>
    <name evidence="2" type="ORF">DY000_02021761</name>
</gene>
<organism evidence="2 3">
    <name type="scientific">Brassica cretica</name>
    <name type="common">Mustard</name>
    <dbReference type="NCBI Taxonomy" id="69181"/>
    <lineage>
        <taxon>Eukaryota</taxon>
        <taxon>Viridiplantae</taxon>
        <taxon>Streptophyta</taxon>
        <taxon>Embryophyta</taxon>
        <taxon>Tracheophyta</taxon>
        <taxon>Spermatophyta</taxon>
        <taxon>Magnoliopsida</taxon>
        <taxon>eudicotyledons</taxon>
        <taxon>Gunneridae</taxon>
        <taxon>Pentapetalae</taxon>
        <taxon>rosids</taxon>
        <taxon>malvids</taxon>
        <taxon>Brassicales</taxon>
        <taxon>Brassicaceae</taxon>
        <taxon>Brassiceae</taxon>
        <taxon>Brassica</taxon>
    </lineage>
</organism>
<reference evidence="2 3" key="1">
    <citation type="journal article" date="2020" name="BMC Genomics">
        <title>Intraspecific diversification of the crop wild relative Brassica cretica Lam. using demographic model selection.</title>
        <authorList>
            <person name="Kioukis A."/>
            <person name="Michalopoulou V.A."/>
            <person name="Briers L."/>
            <person name="Pirintsos S."/>
            <person name="Studholme D.J."/>
            <person name="Pavlidis P."/>
            <person name="Sarris P.F."/>
        </authorList>
    </citation>
    <scope>NUCLEOTIDE SEQUENCE [LARGE SCALE GENOMIC DNA]</scope>
    <source>
        <strain evidence="3">cv. PFS-1207/04</strain>
    </source>
</reference>
<name>A0ABQ7EDR2_BRACR</name>
<comment type="caution">
    <text evidence="2">The sequence shown here is derived from an EMBL/GenBank/DDBJ whole genome shotgun (WGS) entry which is preliminary data.</text>
</comment>
<dbReference type="Pfam" id="PF03078">
    <property type="entry name" value="ATHILA"/>
    <property type="match status" value="1"/>
</dbReference>
<feature type="domain" description="Arabidopsis retrotransposon Orf1 C-terminal" evidence="1">
    <location>
        <begin position="10"/>
        <end position="112"/>
    </location>
</feature>
<dbReference type="Proteomes" id="UP000266723">
    <property type="component" value="Unassembled WGS sequence"/>
</dbReference>
<dbReference type="InterPro" id="IPR004312">
    <property type="entry name" value="ATHILA_Orf1_C"/>
</dbReference>
<accession>A0ABQ7EDR2</accession>
<evidence type="ECO:0000259" key="1">
    <source>
        <dbReference type="Pfam" id="PF03078"/>
    </source>
</evidence>
<keyword evidence="3" id="KW-1185">Reference proteome</keyword>
<evidence type="ECO:0000313" key="3">
    <source>
        <dbReference type="Proteomes" id="UP000266723"/>
    </source>
</evidence>